<dbReference type="EMBL" id="MGKJ01000015">
    <property type="protein sequence ID" value="OGN23764.1"/>
    <property type="molecule type" value="Genomic_DNA"/>
</dbReference>
<organism evidence="1 2">
    <name type="scientific">Candidatus Yanofskybacteria bacterium RIFCSPLOWO2_01_FULL_43_22</name>
    <dbReference type="NCBI Taxonomy" id="1802695"/>
    <lineage>
        <taxon>Bacteria</taxon>
        <taxon>Candidatus Yanofskyibacteriota</taxon>
    </lineage>
</organism>
<comment type="caution">
    <text evidence="1">The sequence shown here is derived from an EMBL/GenBank/DDBJ whole genome shotgun (WGS) entry which is preliminary data.</text>
</comment>
<evidence type="ECO:0000313" key="1">
    <source>
        <dbReference type="EMBL" id="OGN23764.1"/>
    </source>
</evidence>
<reference evidence="1 2" key="1">
    <citation type="journal article" date="2016" name="Nat. Commun.">
        <title>Thousands of microbial genomes shed light on interconnected biogeochemical processes in an aquifer system.</title>
        <authorList>
            <person name="Anantharaman K."/>
            <person name="Brown C.T."/>
            <person name="Hug L.A."/>
            <person name="Sharon I."/>
            <person name="Castelle C.J."/>
            <person name="Probst A.J."/>
            <person name="Thomas B.C."/>
            <person name="Singh A."/>
            <person name="Wilkins M.J."/>
            <person name="Karaoz U."/>
            <person name="Brodie E.L."/>
            <person name="Williams K.H."/>
            <person name="Hubbard S.S."/>
            <person name="Banfield J.F."/>
        </authorList>
    </citation>
    <scope>NUCLEOTIDE SEQUENCE [LARGE SCALE GENOMIC DNA]</scope>
</reference>
<accession>A0A1F8GEF5</accession>
<gene>
    <name evidence="1" type="ORF">A3A13_01810</name>
</gene>
<dbReference type="Gene3D" id="2.60.120.10">
    <property type="entry name" value="Jelly Rolls"/>
    <property type="match status" value="1"/>
</dbReference>
<protein>
    <recommendedName>
        <fullName evidence="3">Sugar 3,4-ketoisomerase QdtA cupin domain-containing protein</fullName>
    </recommendedName>
</protein>
<evidence type="ECO:0000313" key="2">
    <source>
        <dbReference type="Proteomes" id="UP000178911"/>
    </source>
</evidence>
<dbReference type="InterPro" id="IPR011051">
    <property type="entry name" value="RmlC_Cupin_sf"/>
</dbReference>
<dbReference type="STRING" id="1802695.A3A13_01810"/>
<dbReference type="Proteomes" id="UP000178911">
    <property type="component" value="Unassembled WGS sequence"/>
</dbReference>
<name>A0A1F8GEF5_9BACT</name>
<evidence type="ECO:0008006" key="3">
    <source>
        <dbReference type="Google" id="ProtNLM"/>
    </source>
</evidence>
<dbReference type="AlphaFoldDB" id="A0A1F8GEF5"/>
<proteinExistence type="predicted"/>
<dbReference type="SUPFAM" id="SSF51182">
    <property type="entry name" value="RmlC-like cupins"/>
    <property type="match status" value="1"/>
</dbReference>
<sequence>MRKLEVLPHRVSEVVEFRQTHTRDLFKTKSGGTLAVLFALPFDLVKNFFDYDHDELAKIPEDIRGLRSYRVEGLPAGQIGGTEFHRIRQEIVFGLGGRVRWECRDLFGEIREFILTPENGLYMPPTILHTYHVEEGGSGLGIICNTLFPLPADEATNDTYSQEKFETLTIR</sequence>
<dbReference type="InterPro" id="IPR014710">
    <property type="entry name" value="RmlC-like_jellyroll"/>
</dbReference>